<name>A0A8T7H5V3_9EURY</name>
<accession>A0A8T7H5V3</accession>
<protein>
    <submittedName>
        <fullName evidence="3">HEPN domain-containing protein</fullName>
    </submittedName>
</protein>
<comment type="caution">
    <text evidence="3">The sequence shown here is derived from an EMBL/GenBank/DDBJ whole genome shotgun (WGS) entry which is preliminary data.</text>
</comment>
<evidence type="ECO:0000259" key="2">
    <source>
        <dbReference type="Pfam" id="PF05168"/>
    </source>
</evidence>
<dbReference type="Gene3D" id="1.20.120.330">
    <property type="entry name" value="Nucleotidyltransferases domain 2"/>
    <property type="match status" value="1"/>
</dbReference>
<sequence length="152" mass="16959">MLRRVTPSAEKANESLSLAQSYLDEARQIAGIGARRMSLTGAYMAWFHAARAVLFRDGIREKSHYCIELYLNHYAQSGDLEEEWVLMFGRLRTQRHESQYSFGPAPTDAEVLAAIEHAGQFISSGKETPCASGGRNCPLHNVFVSSSRSTVY</sequence>
<dbReference type="Pfam" id="PF05168">
    <property type="entry name" value="HEPN"/>
    <property type="match status" value="1"/>
</dbReference>
<evidence type="ECO:0000256" key="1">
    <source>
        <dbReference type="ARBA" id="ARBA00038248"/>
    </source>
</evidence>
<proteinExistence type="inferred from homology"/>
<dbReference type="Proteomes" id="UP000737555">
    <property type="component" value="Unassembled WGS sequence"/>
</dbReference>
<dbReference type="AlphaFoldDB" id="A0A8T7H5V3"/>
<dbReference type="EMBL" id="JABMJE010000049">
    <property type="protein sequence ID" value="NQS78029.1"/>
    <property type="molecule type" value="Genomic_DNA"/>
</dbReference>
<reference evidence="3" key="1">
    <citation type="submission" date="2020-05" db="EMBL/GenBank/DDBJ databases">
        <title>The first insight into the ecology of ammonia-tolerant syntrophic propionate oxidizing bacteria.</title>
        <authorList>
            <person name="Singh A."/>
            <person name="Schnurer A."/>
            <person name="Westerholm M."/>
        </authorList>
    </citation>
    <scope>NUCLEOTIDE SEQUENCE</scope>
    <source>
        <strain evidence="3">MAG54</strain>
    </source>
</reference>
<dbReference type="InterPro" id="IPR007842">
    <property type="entry name" value="HEPN_dom"/>
</dbReference>
<evidence type="ECO:0000313" key="3">
    <source>
        <dbReference type="EMBL" id="NQS78029.1"/>
    </source>
</evidence>
<organism evidence="3 4">
    <name type="scientific">Methanoculleus bourgensis</name>
    <dbReference type="NCBI Taxonomy" id="83986"/>
    <lineage>
        <taxon>Archaea</taxon>
        <taxon>Methanobacteriati</taxon>
        <taxon>Methanobacteriota</taxon>
        <taxon>Stenosarchaea group</taxon>
        <taxon>Methanomicrobia</taxon>
        <taxon>Methanomicrobiales</taxon>
        <taxon>Methanomicrobiaceae</taxon>
        <taxon>Methanoculleus</taxon>
    </lineage>
</organism>
<gene>
    <name evidence="3" type="ORF">HQQ74_04870</name>
</gene>
<dbReference type="PANTHER" id="PTHR36565:SF5">
    <property type="entry name" value="TOXIN MJ0605-RELATED"/>
    <property type="match status" value="1"/>
</dbReference>
<comment type="similarity">
    <text evidence="1">Belongs to the UPF0332 family.</text>
</comment>
<evidence type="ECO:0000313" key="4">
    <source>
        <dbReference type="Proteomes" id="UP000737555"/>
    </source>
</evidence>
<dbReference type="PANTHER" id="PTHR36565">
    <property type="entry name" value="UPF0332 PROTEIN TM_1000"/>
    <property type="match status" value="1"/>
</dbReference>
<feature type="domain" description="HEPN" evidence="2">
    <location>
        <begin position="14"/>
        <end position="124"/>
    </location>
</feature>
<dbReference type="InterPro" id="IPR052226">
    <property type="entry name" value="UPF0332_toxin"/>
</dbReference>